<dbReference type="InterPro" id="IPR051268">
    <property type="entry name" value="Type-I_R_enzyme_R_subunit"/>
</dbReference>
<evidence type="ECO:0000256" key="2">
    <source>
        <dbReference type="ARBA" id="ARBA00008598"/>
    </source>
</evidence>
<keyword evidence="6" id="KW-0680">Restriction system</keyword>
<feature type="domain" description="Restriction endonuclease type I HsdR N-terminal" evidence="11">
    <location>
        <begin position="29"/>
        <end position="209"/>
    </location>
</feature>
<proteinExistence type="inferred from homology"/>
<protein>
    <recommendedName>
        <fullName evidence="3">type I site-specific deoxyribonuclease</fullName>
        <ecNumber evidence="3">3.1.21.3</ecNumber>
    </recommendedName>
</protein>
<dbReference type="InterPro" id="IPR007409">
    <property type="entry name" value="Restrct_endonuc_type1_HsdR_N"/>
</dbReference>
<keyword evidence="5" id="KW-0547">Nucleotide-binding</keyword>
<evidence type="ECO:0000256" key="8">
    <source>
        <dbReference type="ARBA" id="ARBA00022801"/>
    </source>
</evidence>
<evidence type="ECO:0000256" key="1">
    <source>
        <dbReference type="ARBA" id="ARBA00000851"/>
    </source>
</evidence>
<comment type="caution">
    <text evidence="12">The sequence shown here is derived from an EMBL/GenBank/DDBJ whole genome shotgun (WGS) entry which is preliminary data.</text>
</comment>
<accession>A0A2N6UAZ6</accession>
<dbReference type="EMBL" id="PNHQ01000031">
    <property type="protein sequence ID" value="PMC78774.1"/>
    <property type="molecule type" value="Genomic_DNA"/>
</dbReference>
<dbReference type="GO" id="GO:0009307">
    <property type="term" value="P:DNA restriction-modification system"/>
    <property type="evidence" value="ECO:0007669"/>
    <property type="project" value="UniProtKB-KW"/>
</dbReference>
<gene>
    <name evidence="12" type="ORF">CJ191_08715</name>
</gene>
<organism evidence="12 13">
    <name type="scientific">Aerococcus viridans</name>
    <dbReference type="NCBI Taxonomy" id="1377"/>
    <lineage>
        <taxon>Bacteria</taxon>
        <taxon>Bacillati</taxon>
        <taxon>Bacillota</taxon>
        <taxon>Bacilli</taxon>
        <taxon>Lactobacillales</taxon>
        <taxon>Aerococcaceae</taxon>
        <taxon>Aerococcus</taxon>
    </lineage>
</organism>
<name>A0A2N6UAZ6_9LACT</name>
<dbReference type="Pfam" id="PF04313">
    <property type="entry name" value="HSDR_N"/>
    <property type="match status" value="1"/>
</dbReference>
<dbReference type="OrthoDB" id="9758243at2"/>
<evidence type="ECO:0000256" key="9">
    <source>
        <dbReference type="ARBA" id="ARBA00022840"/>
    </source>
</evidence>
<dbReference type="EC" id="3.1.21.3" evidence="3"/>
<sequence>MQQKTSSEQAFQDRFVRELEKYKWKAPDHLDGNKQRVTVNHLVENWRHELNRMNVDQLEGVPLSDAEFEQVMAKVKQIDNSFEAAKLLAMEGSTGKIDGIYRDDHPGITRQQITLTIFKKSQVRGGDSSYQIAREVESENGNRFDVVLLINGLPLINIEQKRTDKSLDEAFGQFKRYYRDGEFVNNFMAFSQMMVIMSEVATRYFAAPKSINDFNKSFVFQWADADNNPINDWQKVIEHFLMIPMAHQLVGDYLIIDEAQDEENRRHMIMRPYQVYALQAVERAALGWGEDGIRHGGYVWHTTGEGVIIVMGAVCVIKSRVSGTLNE</sequence>
<evidence type="ECO:0000313" key="12">
    <source>
        <dbReference type="EMBL" id="PMC78774.1"/>
    </source>
</evidence>
<dbReference type="GO" id="GO:0003677">
    <property type="term" value="F:DNA binding"/>
    <property type="evidence" value="ECO:0007669"/>
    <property type="project" value="UniProtKB-KW"/>
</dbReference>
<keyword evidence="13" id="KW-1185">Reference proteome</keyword>
<comment type="catalytic activity">
    <reaction evidence="1">
        <text>Endonucleolytic cleavage of DNA to give random double-stranded fragments with terminal 5'-phosphates, ATP is simultaneously hydrolyzed.</text>
        <dbReference type="EC" id="3.1.21.3"/>
    </reaction>
</comment>
<reference evidence="12 13" key="1">
    <citation type="submission" date="2017-09" db="EMBL/GenBank/DDBJ databases">
        <title>Bacterial strain isolated from the female urinary microbiota.</title>
        <authorList>
            <person name="Thomas-White K."/>
            <person name="Kumar N."/>
            <person name="Forster S."/>
            <person name="Putonti C."/>
            <person name="Lawley T."/>
            <person name="Wolfe A.J."/>
        </authorList>
    </citation>
    <scope>NUCLEOTIDE SEQUENCE [LARGE SCALE GENOMIC DNA]</scope>
    <source>
        <strain evidence="12 13">UMB0240</strain>
    </source>
</reference>
<evidence type="ECO:0000256" key="10">
    <source>
        <dbReference type="ARBA" id="ARBA00023125"/>
    </source>
</evidence>
<comment type="similarity">
    <text evidence="2">Belongs to the HsdR family.</text>
</comment>
<dbReference type="CDD" id="cd22332">
    <property type="entry name" value="HsdR_N"/>
    <property type="match status" value="1"/>
</dbReference>
<dbReference type="GO" id="GO:0005524">
    <property type="term" value="F:ATP binding"/>
    <property type="evidence" value="ECO:0007669"/>
    <property type="project" value="UniProtKB-KW"/>
</dbReference>
<keyword evidence="8" id="KW-0378">Hydrolase</keyword>
<dbReference type="PANTHER" id="PTHR30195">
    <property type="entry name" value="TYPE I SITE-SPECIFIC DEOXYRIBONUCLEASE PROTEIN SUBUNIT M AND R"/>
    <property type="match status" value="1"/>
</dbReference>
<keyword evidence="10" id="KW-0238">DNA-binding</keyword>
<dbReference type="AlphaFoldDB" id="A0A2N6UAZ6"/>
<evidence type="ECO:0000313" key="13">
    <source>
        <dbReference type="Proteomes" id="UP000235701"/>
    </source>
</evidence>
<dbReference type="Proteomes" id="UP000235701">
    <property type="component" value="Unassembled WGS sequence"/>
</dbReference>
<evidence type="ECO:0000256" key="5">
    <source>
        <dbReference type="ARBA" id="ARBA00022741"/>
    </source>
</evidence>
<evidence type="ECO:0000256" key="4">
    <source>
        <dbReference type="ARBA" id="ARBA00022722"/>
    </source>
</evidence>
<keyword evidence="4" id="KW-0540">Nuclease</keyword>
<keyword evidence="9" id="KW-0067">ATP-binding</keyword>
<evidence type="ECO:0000256" key="6">
    <source>
        <dbReference type="ARBA" id="ARBA00022747"/>
    </source>
</evidence>
<evidence type="ECO:0000259" key="11">
    <source>
        <dbReference type="Pfam" id="PF04313"/>
    </source>
</evidence>
<dbReference type="Gene3D" id="3.90.1570.50">
    <property type="match status" value="1"/>
</dbReference>
<evidence type="ECO:0000256" key="3">
    <source>
        <dbReference type="ARBA" id="ARBA00012654"/>
    </source>
</evidence>
<dbReference type="RefSeq" id="WP_102199534.1">
    <property type="nucleotide sequence ID" value="NZ_PNHQ01000031.1"/>
</dbReference>
<evidence type="ECO:0000256" key="7">
    <source>
        <dbReference type="ARBA" id="ARBA00022759"/>
    </source>
</evidence>
<keyword evidence="7 12" id="KW-0255">Endonuclease</keyword>
<dbReference type="GO" id="GO:0009035">
    <property type="term" value="F:type I site-specific deoxyribonuclease activity"/>
    <property type="evidence" value="ECO:0007669"/>
    <property type="project" value="UniProtKB-EC"/>
</dbReference>
<dbReference type="PANTHER" id="PTHR30195:SF16">
    <property type="entry name" value="TYPE I RESTRICTION ENZYME ENDONUCLEASE SUBUNIT"/>
    <property type="match status" value="1"/>
</dbReference>